<proteinExistence type="predicted"/>
<comment type="caution">
    <text evidence="4">The sequence shown here is derived from an EMBL/GenBank/DDBJ whole genome shotgun (WGS) entry which is preliminary data.</text>
</comment>
<evidence type="ECO:0000259" key="3">
    <source>
        <dbReference type="PROSITE" id="PS51352"/>
    </source>
</evidence>
<feature type="chain" id="PRO_5016418283" evidence="2">
    <location>
        <begin position="27"/>
        <end position="158"/>
    </location>
</feature>
<evidence type="ECO:0000256" key="1">
    <source>
        <dbReference type="ARBA" id="ARBA00022729"/>
    </source>
</evidence>
<dbReference type="Proteomes" id="UP000247099">
    <property type="component" value="Unassembled WGS sequence"/>
</dbReference>
<keyword evidence="5" id="KW-1185">Reference proteome</keyword>
<gene>
    <name evidence="4" type="ORF">DDZ13_10625</name>
</gene>
<keyword evidence="1 2" id="KW-0732">Signal</keyword>
<dbReference type="Pfam" id="PF13899">
    <property type="entry name" value="Thioredoxin_7"/>
    <property type="match status" value="1"/>
</dbReference>
<protein>
    <submittedName>
        <fullName evidence="4">Thioredoxin family protein</fullName>
    </submittedName>
</protein>
<dbReference type="PROSITE" id="PS51352">
    <property type="entry name" value="THIOREDOXIN_2"/>
    <property type="match status" value="1"/>
</dbReference>
<name>A0A317ZK57_9BACT</name>
<evidence type="ECO:0000256" key="2">
    <source>
        <dbReference type="SAM" id="SignalP"/>
    </source>
</evidence>
<dbReference type="PANTHER" id="PTHR15337:SF11">
    <property type="entry name" value="THIOREDOXIN DOMAIN-CONTAINING PROTEIN"/>
    <property type="match status" value="1"/>
</dbReference>
<feature type="signal peptide" evidence="2">
    <location>
        <begin position="1"/>
        <end position="26"/>
    </location>
</feature>
<dbReference type="EMBL" id="QHJQ01000007">
    <property type="protein sequence ID" value="PXA03741.1"/>
    <property type="molecule type" value="Genomic_DNA"/>
</dbReference>
<dbReference type="InterPro" id="IPR051099">
    <property type="entry name" value="AGR/TXD"/>
</dbReference>
<accession>A0A317ZK57</accession>
<dbReference type="OrthoDB" id="9811036at2"/>
<reference evidence="4 5" key="1">
    <citation type="submission" date="2018-05" db="EMBL/GenBank/DDBJ databases">
        <title>Coraliomargarita sinensis sp. nov., isolated from a marine solar saltern.</title>
        <authorList>
            <person name="Zhou L.Y."/>
        </authorList>
    </citation>
    <scope>NUCLEOTIDE SEQUENCE [LARGE SCALE GENOMIC DNA]</scope>
    <source>
        <strain evidence="4 5">WN38</strain>
    </source>
</reference>
<dbReference type="Gene3D" id="3.40.30.10">
    <property type="entry name" value="Glutaredoxin"/>
    <property type="match status" value="1"/>
</dbReference>
<dbReference type="InterPro" id="IPR013766">
    <property type="entry name" value="Thioredoxin_domain"/>
</dbReference>
<feature type="domain" description="Thioredoxin" evidence="3">
    <location>
        <begin position="12"/>
        <end position="156"/>
    </location>
</feature>
<evidence type="ECO:0000313" key="4">
    <source>
        <dbReference type="EMBL" id="PXA03741.1"/>
    </source>
</evidence>
<dbReference type="RefSeq" id="WP_110131438.1">
    <property type="nucleotide sequence ID" value="NZ_QHJQ01000007.1"/>
</dbReference>
<dbReference type="PANTHER" id="PTHR15337">
    <property type="entry name" value="ANTERIOR GRADIENT PROTEIN-RELATED"/>
    <property type="match status" value="1"/>
</dbReference>
<dbReference type="InParanoid" id="A0A317ZK57"/>
<dbReference type="InterPro" id="IPR036249">
    <property type="entry name" value="Thioredoxin-like_sf"/>
</dbReference>
<sequence>MKQKTYLVSILALIAAALFSTTLIHAESTSDTEANWITDFDAAKAKAKADGKPMLLNFTGSDWCGWCIKLDKEVFSKAAFQTYASENLVLVELDFPRNKEQSEETKAQNEALAKKYGIRGFPTILVLDSEGKLIEKTGYRRGGAEKYVEHLSGIIAGK</sequence>
<dbReference type="AlphaFoldDB" id="A0A317ZK57"/>
<dbReference type="SUPFAM" id="SSF52833">
    <property type="entry name" value="Thioredoxin-like"/>
    <property type="match status" value="1"/>
</dbReference>
<evidence type="ECO:0000313" key="5">
    <source>
        <dbReference type="Proteomes" id="UP000247099"/>
    </source>
</evidence>
<organism evidence="4 5">
    <name type="scientific">Coraliomargarita sinensis</name>
    <dbReference type="NCBI Taxonomy" id="2174842"/>
    <lineage>
        <taxon>Bacteria</taxon>
        <taxon>Pseudomonadati</taxon>
        <taxon>Verrucomicrobiota</taxon>
        <taxon>Opitutia</taxon>
        <taxon>Puniceicoccales</taxon>
        <taxon>Coraliomargaritaceae</taxon>
        <taxon>Coraliomargarita</taxon>
    </lineage>
</organism>